<name>S3D4P2_GLAL2</name>
<dbReference type="GeneID" id="19462016"/>
<dbReference type="GO" id="GO:0005506">
    <property type="term" value="F:iron ion binding"/>
    <property type="evidence" value="ECO:0007669"/>
    <property type="project" value="InterPro"/>
</dbReference>
<dbReference type="Pfam" id="PF00067">
    <property type="entry name" value="p450"/>
    <property type="match status" value="1"/>
</dbReference>
<reference evidence="2 3" key="1">
    <citation type="journal article" date="2013" name="BMC Genomics">
        <title>Genomics-driven discovery of the pneumocandin biosynthetic gene cluster in the fungus Glarea lozoyensis.</title>
        <authorList>
            <person name="Chen L."/>
            <person name="Yue Q."/>
            <person name="Zhang X."/>
            <person name="Xiang M."/>
            <person name="Wang C."/>
            <person name="Li S."/>
            <person name="Che Y."/>
            <person name="Ortiz-Lopez F.J."/>
            <person name="Bills G.F."/>
            <person name="Liu X."/>
            <person name="An Z."/>
        </authorList>
    </citation>
    <scope>NUCLEOTIDE SEQUENCE [LARGE SCALE GENOMIC DNA]</scope>
    <source>
        <strain evidence="3">ATCC 20868 / MF5171</strain>
    </source>
</reference>
<dbReference type="HOGENOM" id="CLU_001570_14_2_1"/>
<feature type="compositionally biased region" description="Acidic residues" evidence="1">
    <location>
        <begin position="208"/>
        <end position="218"/>
    </location>
</feature>
<feature type="compositionally biased region" description="Basic and acidic residues" evidence="1">
    <location>
        <begin position="192"/>
        <end position="207"/>
    </location>
</feature>
<dbReference type="GO" id="GO:0020037">
    <property type="term" value="F:heme binding"/>
    <property type="evidence" value="ECO:0007669"/>
    <property type="project" value="InterPro"/>
</dbReference>
<evidence type="ECO:0000256" key="1">
    <source>
        <dbReference type="SAM" id="MobiDB-lite"/>
    </source>
</evidence>
<dbReference type="Proteomes" id="UP000016922">
    <property type="component" value="Unassembled WGS sequence"/>
</dbReference>
<dbReference type="RefSeq" id="XP_008086236.1">
    <property type="nucleotide sequence ID" value="XM_008088045.1"/>
</dbReference>
<dbReference type="SUPFAM" id="SSF48264">
    <property type="entry name" value="Cytochrome P450"/>
    <property type="match status" value="1"/>
</dbReference>
<dbReference type="GO" id="GO:0016705">
    <property type="term" value="F:oxidoreductase activity, acting on paired donors, with incorporation or reduction of molecular oxygen"/>
    <property type="evidence" value="ECO:0007669"/>
    <property type="project" value="InterPro"/>
</dbReference>
<dbReference type="PRINTS" id="PR00385">
    <property type="entry name" value="P450"/>
</dbReference>
<dbReference type="PANTHER" id="PTHR24305">
    <property type="entry name" value="CYTOCHROME P450"/>
    <property type="match status" value="1"/>
</dbReference>
<dbReference type="InterPro" id="IPR002401">
    <property type="entry name" value="Cyt_P450_E_grp-I"/>
</dbReference>
<proteinExistence type="predicted"/>
<dbReference type="InterPro" id="IPR001128">
    <property type="entry name" value="Cyt_P450"/>
</dbReference>
<accession>S3D4P2</accession>
<gene>
    <name evidence="2" type="ORF">GLAREA_02960</name>
</gene>
<dbReference type="AlphaFoldDB" id="S3D4P2"/>
<dbReference type="GO" id="GO:0004497">
    <property type="term" value="F:monooxygenase activity"/>
    <property type="evidence" value="ECO:0007669"/>
    <property type="project" value="InterPro"/>
</dbReference>
<dbReference type="Gene3D" id="1.10.630.10">
    <property type="entry name" value="Cytochrome P450"/>
    <property type="match status" value="1"/>
</dbReference>
<evidence type="ECO:0000313" key="2">
    <source>
        <dbReference type="EMBL" id="EPE27046.1"/>
    </source>
</evidence>
<protein>
    <submittedName>
        <fullName evidence="2">Cytochrome P450</fullName>
    </submittedName>
</protein>
<dbReference type="PRINTS" id="PR00463">
    <property type="entry name" value="EP450I"/>
</dbReference>
<dbReference type="InterPro" id="IPR050121">
    <property type="entry name" value="Cytochrome_P450_monoxygenase"/>
</dbReference>
<dbReference type="eggNOG" id="KOG0157">
    <property type="taxonomic scope" value="Eukaryota"/>
</dbReference>
<dbReference type="OrthoDB" id="1470350at2759"/>
<evidence type="ECO:0000313" key="3">
    <source>
        <dbReference type="Proteomes" id="UP000016922"/>
    </source>
</evidence>
<dbReference type="InterPro" id="IPR036396">
    <property type="entry name" value="Cyt_P450_sf"/>
</dbReference>
<dbReference type="OMA" id="REGLWIV"/>
<dbReference type="STRING" id="1116229.S3D4P2"/>
<organism evidence="2 3">
    <name type="scientific">Glarea lozoyensis (strain ATCC 20868 / MF5171)</name>
    <dbReference type="NCBI Taxonomy" id="1116229"/>
    <lineage>
        <taxon>Eukaryota</taxon>
        <taxon>Fungi</taxon>
        <taxon>Dikarya</taxon>
        <taxon>Ascomycota</taxon>
        <taxon>Pezizomycotina</taxon>
        <taxon>Leotiomycetes</taxon>
        <taxon>Helotiales</taxon>
        <taxon>Helotiaceae</taxon>
        <taxon>Glarea</taxon>
    </lineage>
</organism>
<dbReference type="EMBL" id="KE145370">
    <property type="protein sequence ID" value="EPE27046.1"/>
    <property type="molecule type" value="Genomic_DNA"/>
</dbReference>
<dbReference type="KEGG" id="glz:GLAREA_02960"/>
<dbReference type="PANTHER" id="PTHR24305:SF164">
    <property type="entry name" value="P450, PUTATIVE (EUROFUNG)-RELATED"/>
    <property type="match status" value="1"/>
</dbReference>
<feature type="region of interest" description="Disordered" evidence="1">
    <location>
        <begin position="192"/>
        <end position="218"/>
    </location>
</feature>
<sequence length="218" mass="24208">MRELSFHSSLKKNLLHLHFPTLAKLLGRLAEPRPTPLTDAYVQSTAQQTDAGEHTLLHTLQTASENLGEDVIVAECLDHLAAGIDTTGDALCFLLYQLSLPENSAIQDKLADEVHNNREQNFEDLPYLDAVIMESLRLYPPIPMSQPRIVPKGGRVVDGWFVAEGMVVGAQAWSVHRLNGVFSDSEKFQPERWLDTESRREMEKFGDGGDEDTGQGGV</sequence>
<keyword evidence="3" id="KW-1185">Reference proteome</keyword>